<dbReference type="Pfam" id="PF05717">
    <property type="entry name" value="TnpB_IS66"/>
    <property type="match status" value="1"/>
</dbReference>
<protein>
    <recommendedName>
        <fullName evidence="2">IS66 family transposase ISBaps1</fullName>
    </recommendedName>
</protein>
<organism evidence="1">
    <name type="scientific">bioreactor metagenome</name>
    <dbReference type="NCBI Taxonomy" id="1076179"/>
    <lineage>
        <taxon>unclassified sequences</taxon>
        <taxon>metagenomes</taxon>
        <taxon>ecological metagenomes</taxon>
    </lineage>
</organism>
<dbReference type="NCBIfam" id="NF033819">
    <property type="entry name" value="IS66_TnpB"/>
    <property type="match status" value="1"/>
</dbReference>
<evidence type="ECO:0008006" key="2">
    <source>
        <dbReference type="Google" id="ProtNLM"/>
    </source>
</evidence>
<reference evidence="1" key="1">
    <citation type="submission" date="2019-08" db="EMBL/GenBank/DDBJ databases">
        <authorList>
            <person name="Kucharzyk K."/>
            <person name="Murdoch R.W."/>
            <person name="Higgins S."/>
            <person name="Loffler F."/>
        </authorList>
    </citation>
    <scope>NUCLEOTIDE SEQUENCE</scope>
</reference>
<dbReference type="InterPro" id="IPR008878">
    <property type="entry name" value="Transposase_IS66_Orf2"/>
</dbReference>
<evidence type="ECO:0000313" key="1">
    <source>
        <dbReference type="EMBL" id="MPN30718.1"/>
    </source>
</evidence>
<accession>A0A645GV88</accession>
<dbReference type="PANTHER" id="PTHR36455">
    <property type="match status" value="1"/>
</dbReference>
<sequence>MIETFIKEADHIYIACGITDFRKQMDTLCAMVIDKFNLDPYTGSSVFIFCNRKRNAIKVLRFEDNGFILAHKKLIDVDKMKFQRPRNKEEVMDITFEQVKWLLQGLNIEQKTALKKYKLNKNEVAF</sequence>
<dbReference type="PANTHER" id="PTHR36455:SF1">
    <property type="entry name" value="BLR8292 PROTEIN"/>
    <property type="match status" value="1"/>
</dbReference>
<comment type="caution">
    <text evidence="1">The sequence shown here is derived from an EMBL/GenBank/DDBJ whole genome shotgun (WGS) entry which is preliminary data.</text>
</comment>
<name>A0A645GV88_9ZZZZ</name>
<proteinExistence type="predicted"/>
<dbReference type="AlphaFoldDB" id="A0A645GV88"/>
<gene>
    <name evidence="1" type="ORF">SDC9_178189</name>
</gene>
<dbReference type="EMBL" id="VSSQ01081940">
    <property type="protein sequence ID" value="MPN30718.1"/>
    <property type="molecule type" value="Genomic_DNA"/>
</dbReference>